<sequence length="133" mass="14182">MFRLSANQTAGLAINSPIRFDMVAAGNLTLATYSIQLPENRTFRLTSGLSFSFSSNNGSVQTCWYDVTAGQYVGVTSQHIPPTNTTPWSQQPVAHAVIGTADGARSVQLRISAASSPNGVFAAWSFAEVIEIV</sequence>
<proteinExistence type="predicted"/>
<name>A0A5A9GV68_AZOLI</name>
<evidence type="ECO:0000313" key="2">
    <source>
        <dbReference type="Proteomes" id="UP000324927"/>
    </source>
</evidence>
<reference evidence="1 2" key="1">
    <citation type="submission" date="2019-08" db="EMBL/GenBank/DDBJ databases">
        <authorList>
            <person name="Grouzdev D."/>
            <person name="Tikhonova E."/>
            <person name="Kravchenko I."/>
        </authorList>
    </citation>
    <scope>NUCLEOTIDE SEQUENCE [LARGE SCALE GENOMIC DNA]</scope>
    <source>
        <strain evidence="1 2">59b</strain>
    </source>
</reference>
<evidence type="ECO:0000313" key="1">
    <source>
        <dbReference type="EMBL" id="KAA0598317.1"/>
    </source>
</evidence>
<dbReference type="RefSeq" id="WP_149229902.1">
    <property type="nucleotide sequence ID" value="NZ_JALJXJ010000002.1"/>
</dbReference>
<gene>
    <name evidence="1" type="ORF">FZ942_04325</name>
</gene>
<accession>A0A5A9GV68</accession>
<dbReference type="AlphaFoldDB" id="A0A5A9GV68"/>
<keyword evidence="2" id="KW-1185">Reference proteome</keyword>
<comment type="caution">
    <text evidence="1">The sequence shown here is derived from an EMBL/GenBank/DDBJ whole genome shotgun (WGS) entry which is preliminary data.</text>
</comment>
<protein>
    <submittedName>
        <fullName evidence="1">Uncharacterized protein</fullName>
    </submittedName>
</protein>
<dbReference type="EMBL" id="VTTN01000001">
    <property type="protein sequence ID" value="KAA0598317.1"/>
    <property type="molecule type" value="Genomic_DNA"/>
</dbReference>
<dbReference type="OrthoDB" id="7306039at2"/>
<organism evidence="1 2">
    <name type="scientific">Azospirillum lipoferum</name>
    <dbReference type="NCBI Taxonomy" id="193"/>
    <lineage>
        <taxon>Bacteria</taxon>
        <taxon>Pseudomonadati</taxon>
        <taxon>Pseudomonadota</taxon>
        <taxon>Alphaproteobacteria</taxon>
        <taxon>Rhodospirillales</taxon>
        <taxon>Azospirillaceae</taxon>
        <taxon>Azospirillum</taxon>
    </lineage>
</organism>
<dbReference type="Proteomes" id="UP000324927">
    <property type="component" value="Unassembled WGS sequence"/>
</dbReference>